<dbReference type="EMBL" id="CP071446">
    <property type="protein sequence ID" value="QTA37156.1"/>
    <property type="molecule type" value="Genomic_DNA"/>
</dbReference>
<dbReference type="SUPFAM" id="SSF50621">
    <property type="entry name" value="Alanine racemase C-terminal domain-like"/>
    <property type="match status" value="1"/>
</dbReference>
<feature type="active site" description="Proton acceptor; specific for L-alanine" evidence="4">
    <location>
        <position position="258"/>
    </location>
</feature>
<evidence type="ECO:0000256" key="3">
    <source>
        <dbReference type="ARBA" id="ARBA00023235"/>
    </source>
</evidence>
<feature type="modified residue" description="N6-(pyridoxal phosphate)lysine" evidence="4">
    <location>
        <position position="42"/>
    </location>
</feature>
<comment type="pathway">
    <text evidence="4">Amino-acid biosynthesis; D-alanine biosynthesis; D-alanine from L-alanine: step 1/1.</text>
</comment>
<dbReference type="InterPro" id="IPR011079">
    <property type="entry name" value="Ala_racemase_C"/>
</dbReference>
<dbReference type="HAMAP" id="MF_01201">
    <property type="entry name" value="Ala_racemase"/>
    <property type="match status" value="1"/>
</dbReference>
<dbReference type="PANTHER" id="PTHR30511">
    <property type="entry name" value="ALANINE RACEMASE"/>
    <property type="match status" value="1"/>
</dbReference>
<reference evidence="6 7" key="1">
    <citation type="submission" date="2021-03" db="EMBL/GenBank/DDBJ databases">
        <title>Thermosipho ferrireducens sp.nov., an anaerobic thermophilic iron-reducing bacterium isolated from a deep-sea hydrothermal sulfide deposits.</title>
        <authorList>
            <person name="Zeng X."/>
            <person name="Chen Y."/>
            <person name="Shao Z."/>
        </authorList>
    </citation>
    <scope>NUCLEOTIDE SEQUENCE [LARGE SCALE GENOMIC DNA]</scope>
    <source>
        <strain evidence="6 7">JL129W03</strain>
    </source>
</reference>
<dbReference type="Pfam" id="PF01168">
    <property type="entry name" value="Ala_racemase_N"/>
    <property type="match status" value="1"/>
</dbReference>
<gene>
    <name evidence="6" type="primary">alr</name>
    <name evidence="6" type="ORF">JYK00_05230</name>
</gene>
<dbReference type="Pfam" id="PF00842">
    <property type="entry name" value="Ala_racemase_C"/>
    <property type="match status" value="1"/>
</dbReference>
<dbReference type="PRINTS" id="PR00992">
    <property type="entry name" value="ALARACEMASE"/>
</dbReference>
<feature type="active site" description="Proton acceptor; specific for D-alanine" evidence="4">
    <location>
        <position position="42"/>
    </location>
</feature>
<sequence>MLGGDFTESRNTFAVIDVRNYIHNLEYFQEKCAPAKVMPVIKANAYGHGAVMLAKSAEKWGIDYFAVAFLEEAIELRKNGISSDILVFNYVEPDFLTIAVENNITITMYSWEQLEKYSVVSKKPKVHVNVDTGMNRVGIKPQHVKDYIFKLKQDGFNVEGLYTHFAVADSDDIEDIKFTEQQYKLFEAIDVDVSIKHVCNSAAAIAGRIPCHNYVRVGIAGYGLMPGKRIYRNLKPVLSWKTAVSHVKYIEKGESISYGRTFVADKRMKVATIPVGYADGYWRHLSNKGEVLIRGKRCRILGRVCMDQFVVDVSHLENVNSGDEVVLIGEQLNENISAEEIAELVGTINYEVTCRISERVPRIYRGVEL</sequence>
<dbReference type="InterPro" id="IPR029066">
    <property type="entry name" value="PLP-binding_barrel"/>
</dbReference>
<dbReference type="InterPro" id="IPR020622">
    <property type="entry name" value="Ala_racemase_pyridoxalP-BS"/>
</dbReference>
<evidence type="ECO:0000256" key="4">
    <source>
        <dbReference type="HAMAP-Rule" id="MF_01201"/>
    </source>
</evidence>
<dbReference type="InterPro" id="IPR000821">
    <property type="entry name" value="Ala_racemase"/>
</dbReference>
<dbReference type="GO" id="GO:0008784">
    <property type="term" value="F:alanine racemase activity"/>
    <property type="evidence" value="ECO:0007669"/>
    <property type="project" value="UniProtKB-EC"/>
</dbReference>
<comment type="catalytic activity">
    <reaction evidence="4">
        <text>L-alanine = D-alanine</text>
        <dbReference type="Rhea" id="RHEA:20249"/>
        <dbReference type="ChEBI" id="CHEBI:57416"/>
        <dbReference type="ChEBI" id="CHEBI:57972"/>
        <dbReference type="EC" id="5.1.1.1"/>
    </reaction>
</comment>
<dbReference type="InterPro" id="IPR001608">
    <property type="entry name" value="Ala_racemase_N"/>
</dbReference>
<keyword evidence="7" id="KW-1185">Reference proteome</keyword>
<dbReference type="SMART" id="SM01005">
    <property type="entry name" value="Ala_racemase_C"/>
    <property type="match status" value="1"/>
</dbReference>
<protein>
    <recommendedName>
        <fullName evidence="4">Alanine racemase</fullName>
        <ecNumber evidence="4">5.1.1.1</ecNumber>
    </recommendedName>
</protein>
<proteinExistence type="inferred from homology"/>
<dbReference type="CDD" id="cd00430">
    <property type="entry name" value="PLPDE_III_AR"/>
    <property type="match status" value="1"/>
</dbReference>
<keyword evidence="3 4" id="KW-0413">Isomerase</keyword>
<name>A0ABX7S7B2_9BACT</name>
<dbReference type="InterPro" id="IPR009006">
    <property type="entry name" value="Ala_racemase/Decarboxylase_C"/>
</dbReference>
<accession>A0ABX7S7B2</accession>
<evidence type="ECO:0000259" key="5">
    <source>
        <dbReference type="SMART" id="SM01005"/>
    </source>
</evidence>
<dbReference type="Gene3D" id="3.20.20.10">
    <property type="entry name" value="Alanine racemase"/>
    <property type="match status" value="1"/>
</dbReference>
<evidence type="ECO:0000313" key="7">
    <source>
        <dbReference type="Proteomes" id="UP000671862"/>
    </source>
</evidence>
<dbReference type="Proteomes" id="UP000671862">
    <property type="component" value="Chromosome"/>
</dbReference>
<comment type="function">
    <text evidence="4">Catalyzes the interconversion of L-alanine and D-alanine. May also act on other amino acids.</text>
</comment>
<organism evidence="6 7">
    <name type="scientific">Thermosipho ferrireducens</name>
    <dbReference type="NCBI Taxonomy" id="2571116"/>
    <lineage>
        <taxon>Bacteria</taxon>
        <taxon>Thermotogati</taxon>
        <taxon>Thermotogota</taxon>
        <taxon>Thermotogae</taxon>
        <taxon>Thermotogales</taxon>
        <taxon>Fervidobacteriaceae</taxon>
        <taxon>Thermosipho</taxon>
    </lineage>
</organism>
<dbReference type="Gene3D" id="2.40.37.10">
    <property type="entry name" value="Lyase, Ornithine Decarboxylase, Chain A, domain 1"/>
    <property type="match status" value="1"/>
</dbReference>
<dbReference type="NCBIfam" id="TIGR00492">
    <property type="entry name" value="alr"/>
    <property type="match status" value="1"/>
</dbReference>
<evidence type="ECO:0000313" key="6">
    <source>
        <dbReference type="EMBL" id="QTA37156.1"/>
    </source>
</evidence>
<dbReference type="PROSITE" id="PS00395">
    <property type="entry name" value="ALANINE_RACEMASE"/>
    <property type="match status" value="1"/>
</dbReference>
<keyword evidence="2 4" id="KW-0663">Pyridoxal phosphate</keyword>
<dbReference type="PANTHER" id="PTHR30511:SF0">
    <property type="entry name" value="ALANINE RACEMASE, CATABOLIC-RELATED"/>
    <property type="match status" value="1"/>
</dbReference>
<evidence type="ECO:0000256" key="2">
    <source>
        <dbReference type="ARBA" id="ARBA00022898"/>
    </source>
</evidence>
<comment type="cofactor">
    <cofactor evidence="1 4">
        <name>pyridoxal 5'-phosphate</name>
        <dbReference type="ChEBI" id="CHEBI:597326"/>
    </cofactor>
</comment>
<dbReference type="SUPFAM" id="SSF51419">
    <property type="entry name" value="PLP-binding barrel"/>
    <property type="match status" value="1"/>
</dbReference>
<evidence type="ECO:0000256" key="1">
    <source>
        <dbReference type="ARBA" id="ARBA00001933"/>
    </source>
</evidence>
<dbReference type="EC" id="5.1.1.1" evidence="4"/>
<comment type="similarity">
    <text evidence="4">Belongs to the alanine racemase family.</text>
</comment>
<feature type="binding site" evidence="4">
    <location>
        <position position="136"/>
    </location>
    <ligand>
        <name>substrate</name>
    </ligand>
</feature>
<feature type="binding site" evidence="4">
    <location>
        <position position="306"/>
    </location>
    <ligand>
        <name>substrate</name>
    </ligand>
</feature>
<dbReference type="RefSeq" id="WP_207565881.1">
    <property type="nucleotide sequence ID" value="NZ_CP071446.1"/>
</dbReference>
<feature type="domain" description="Alanine racemase C-terminal" evidence="5">
    <location>
        <begin position="237"/>
        <end position="365"/>
    </location>
</feature>